<dbReference type="KEGG" id="nas:GCU68_17020"/>
<keyword evidence="2" id="KW-1185">Reference proteome</keyword>
<dbReference type="EMBL" id="CP045489">
    <property type="protein sequence ID" value="QFU84282.1"/>
    <property type="molecule type" value="Genomic_DNA"/>
</dbReference>
<sequence>MALSQNLNVNKYDALLEWIPEVVDETGVQEEVLWSIAEKLLLEPESVEHIEKELRLKILYEIHLNRLEGQDHDALSSWVKVNFSVNGEKEQIQFSYGQFSVPLQDEDYDSEAMKKITREENMEVNINDPDVIATRPDDRGPIWALHVTKRILGEVYGASLADVTWAEEEGSYKLTWEDVIEDR</sequence>
<dbReference type="RefSeq" id="WP_152943809.1">
    <property type="nucleotide sequence ID" value="NZ_CP045489.1"/>
</dbReference>
<keyword evidence="1" id="KW-0614">Plasmid</keyword>
<geneLocation type="plasmid" evidence="1 2">
    <name>unnamed1</name>
</geneLocation>
<accession>A0A5P9P822</accession>
<evidence type="ECO:0000313" key="2">
    <source>
        <dbReference type="Proteomes" id="UP000326170"/>
    </source>
</evidence>
<proteinExistence type="predicted"/>
<dbReference type="Proteomes" id="UP000326170">
    <property type="component" value="Plasmid unnamed1"/>
</dbReference>
<protein>
    <submittedName>
        <fullName evidence="1">Uncharacterized protein</fullName>
    </submittedName>
</protein>
<dbReference type="AlphaFoldDB" id="A0A5P9P822"/>
<evidence type="ECO:0000313" key="1">
    <source>
        <dbReference type="EMBL" id="QFU84282.1"/>
    </source>
</evidence>
<reference evidence="1 2" key="1">
    <citation type="journal article" date="2007" name="Int. J. Syst. Evol. Microbiol.">
        <title>Natronorubrum sulfidifaciens sp. nov., an extremely haloalkaliphilic archaeon isolated from Aiding salt lake in Xin-Jiang, China.</title>
        <authorList>
            <person name="Cui H.L."/>
            <person name="Tohty D."/>
            <person name="Liu H.C."/>
            <person name="Liu S.J."/>
            <person name="Oren A."/>
            <person name="Zhou P.J."/>
        </authorList>
    </citation>
    <scope>NUCLEOTIDE SEQUENCE [LARGE SCALE GENOMIC DNA]</scope>
    <source>
        <strain evidence="1 2">7-3</strain>
        <plasmid evidence="1">unnamed1</plasmid>
    </source>
</reference>
<dbReference type="GeneID" id="42302781"/>
<name>A0A5P9P822_9EURY</name>
<gene>
    <name evidence="1" type="ORF">GCU68_17020</name>
</gene>
<organism evidence="1 2">
    <name type="scientific">Natronorubrum aibiense</name>
    <dbReference type="NCBI Taxonomy" id="348826"/>
    <lineage>
        <taxon>Archaea</taxon>
        <taxon>Methanobacteriati</taxon>
        <taxon>Methanobacteriota</taxon>
        <taxon>Stenosarchaea group</taxon>
        <taxon>Halobacteria</taxon>
        <taxon>Halobacteriales</taxon>
        <taxon>Natrialbaceae</taxon>
        <taxon>Natronorubrum</taxon>
    </lineage>
</organism>